<gene>
    <name evidence="7" type="ORF">EYC98_16385</name>
</gene>
<keyword evidence="4" id="KW-0808">Transferase</keyword>
<dbReference type="InterPro" id="IPR004960">
    <property type="entry name" value="LipA_acyltrans"/>
</dbReference>
<evidence type="ECO:0000256" key="4">
    <source>
        <dbReference type="ARBA" id="ARBA00022679"/>
    </source>
</evidence>
<name>A0ABT3TJF7_9GAMM</name>
<dbReference type="CDD" id="cd07984">
    <property type="entry name" value="LPLAT_LABLAT-like"/>
    <property type="match status" value="1"/>
</dbReference>
<keyword evidence="6 7" id="KW-0012">Acyltransferase</keyword>
<dbReference type="PANTHER" id="PTHR30606">
    <property type="entry name" value="LIPID A BIOSYNTHESIS LAUROYL ACYLTRANSFERASE"/>
    <property type="match status" value="1"/>
</dbReference>
<evidence type="ECO:0000256" key="1">
    <source>
        <dbReference type="ARBA" id="ARBA00004533"/>
    </source>
</evidence>
<evidence type="ECO:0000256" key="6">
    <source>
        <dbReference type="ARBA" id="ARBA00023315"/>
    </source>
</evidence>
<evidence type="ECO:0000256" key="5">
    <source>
        <dbReference type="ARBA" id="ARBA00023136"/>
    </source>
</evidence>
<dbReference type="Proteomes" id="UP001143362">
    <property type="component" value="Unassembled WGS sequence"/>
</dbReference>
<dbReference type="PANTHER" id="PTHR30606:SF10">
    <property type="entry name" value="PHOSPHATIDYLINOSITOL MANNOSIDE ACYLTRANSFERASE"/>
    <property type="match status" value="1"/>
</dbReference>
<accession>A0ABT3TJF7</accession>
<keyword evidence="8" id="KW-1185">Reference proteome</keyword>
<dbReference type="EMBL" id="SHNN01000003">
    <property type="protein sequence ID" value="MCX2982443.1"/>
    <property type="molecule type" value="Genomic_DNA"/>
</dbReference>
<protein>
    <submittedName>
        <fullName evidence="7">Lipid A biosynthesis acyltransferase</fullName>
    </submittedName>
</protein>
<reference evidence="7" key="1">
    <citation type="submission" date="2019-02" db="EMBL/GenBank/DDBJ databases">
        <authorList>
            <person name="Li S.-H."/>
        </authorList>
    </citation>
    <scope>NUCLEOTIDE SEQUENCE</scope>
    <source>
        <strain evidence="7">IMCC14734</strain>
    </source>
</reference>
<proteinExistence type="predicted"/>
<comment type="subcellular location">
    <subcellularLocation>
        <location evidence="1">Cell inner membrane</location>
    </subcellularLocation>
</comment>
<evidence type="ECO:0000256" key="2">
    <source>
        <dbReference type="ARBA" id="ARBA00022475"/>
    </source>
</evidence>
<dbReference type="Pfam" id="PF03279">
    <property type="entry name" value="Lip_A_acyltrans"/>
    <property type="match status" value="1"/>
</dbReference>
<dbReference type="RefSeq" id="WP_279246465.1">
    <property type="nucleotide sequence ID" value="NZ_SHNN01000003.1"/>
</dbReference>
<keyword evidence="2" id="KW-1003">Cell membrane</keyword>
<dbReference type="GO" id="GO:0016746">
    <property type="term" value="F:acyltransferase activity"/>
    <property type="evidence" value="ECO:0007669"/>
    <property type="project" value="UniProtKB-KW"/>
</dbReference>
<evidence type="ECO:0000313" key="7">
    <source>
        <dbReference type="EMBL" id="MCX2982443.1"/>
    </source>
</evidence>
<keyword evidence="3" id="KW-0997">Cell inner membrane</keyword>
<keyword evidence="5" id="KW-0472">Membrane</keyword>
<evidence type="ECO:0000256" key="3">
    <source>
        <dbReference type="ARBA" id="ARBA00022519"/>
    </source>
</evidence>
<sequence length="311" mass="35058">MPRYYVIPKQLADAAPALGRLAQWLEAVGISFAFWILKRLSPERGSRIAAAVFRKLGPRTGKAKSVRRNMRVVFPDHNDEQIEDLCQQVFGQLGMATVELVKMRQLWAEREQRMEFVIAPQALAHLQAQRPTVFVTAHVGAWQLTNLISLHQDLTITTVYAAETNPTLHDLFLDLREAFGVKLLPTEDGVRPLMRELNAGNSIGLAMDNRLDSGSPIPFFGVDALTNTTAARLALGNAQAALIPIRAERLEPGYFRVNVYDPIISSDPNASKANQTLDMTRQINQHFESWIRETPEQWMCLKRRWPKPGKP</sequence>
<evidence type="ECO:0000313" key="8">
    <source>
        <dbReference type="Proteomes" id="UP001143362"/>
    </source>
</evidence>
<organism evidence="7 8">
    <name type="scientific">Candidatus Litorirhabdus singularis</name>
    <dbReference type="NCBI Taxonomy" id="2518993"/>
    <lineage>
        <taxon>Bacteria</taxon>
        <taxon>Pseudomonadati</taxon>
        <taxon>Pseudomonadota</taxon>
        <taxon>Gammaproteobacteria</taxon>
        <taxon>Cellvibrionales</taxon>
        <taxon>Halieaceae</taxon>
        <taxon>Candidatus Litorirhabdus</taxon>
    </lineage>
</organism>
<comment type="caution">
    <text evidence="7">The sequence shown here is derived from an EMBL/GenBank/DDBJ whole genome shotgun (WGS) entry which is preliminary data.</text>
</comment>